<accession>V4RRD0</accession>
<dbReference type="EMBL" id="AWXZ01000018">
    <property type="protein sequence ID" value="ESR25700.1"/>
    <property type="molecule type" value="Genomic_DNA"/>
</dbReference>
<dbReference type="GO" id="GO:0016491">
    <property type="term" value="F:oxidoreductase activity"/>
    <property type="evidence" value="ECO:0007669"/>
    <property type="project" value="UniProtKB-KW"/>
</dbReference>
<dbReference type="Pfam" id="PF01799">
    <property type="entry name" value="Fer2_2"/>
    <property type="match status" value="1"/>
</dbReference>
<dbReference type="AlphaFoldDB" id="V4RRD0"/>
<dbReference type="SUPFAM" id="SSF54292">
    <property type="entry name" value="2Fe-2S ferredoxin-like"/>
    <property type="match status" value="1"/>
</dbReference>
<dbReference type="InterPro" id="IPR001041">
    <property type="entry name" value="2Fe-2S_ferredoxin-type"/>
</dbReference>
<dbReference type="PATRIC" id="fig|631454.5.peg.1514"/>
<keyword evidence="4" id="KW-0408">Iron</keyword>
<dbReference type="eggNOG" id="COG2080">
    <property type="taxonomic scope" value="Bacteria"/>
</dbReference>
<organism evidence="7 8">
    <name type="scientific">Lutibaculum baratangense AMV1</name>
    <dbReference type="NCBI Taxonomy" id="631454"/>
    <lineage>
        <taxon>Bacteria</taxon>
        <taxon>Pseudomonadati</taxon>
        <taxon>Pseudomonadota</taxon>
        <taxon>Alphaproteobacteria</taxon>
        <taxon>Hyphomicrobiales</taxon>
        <taxon>Tepidamorphaceae</taxon>
        <taxon>Lutibaculum</taxon>
    </lineage>
</organism>
<protein>
    <submittedName>
        <fullName evidence="7">Carbon monoxide dehydrogenase small chain</fullName>
        <ecNumber evidence="7">1.2.99.2</ecNumber>
    </submittedName>
</protein>
<dbReference type="RefSeq" id="WP_023431675.1">
    <property type="nucleotide sequence ID" value="NZ_AWXZ01000018.1"/>
</dbReference>
<comment type="caution">
    <text evidence="7">The sequence shown here is derived from an EMBL/GenBank/DDBJ whole genome shotgun (WGS) entry which is preliminary data.</text>
</comment>
<gene>
    <name evidence="7" type="ORF">N177_1533</name>
</gene>
<keyword evidence="8" id="KW-1185">Reference proteome</keyword>
<dbReference type="Pfam" id="PF00111">
    <property type="entry name" value="Fer2"/>
    <property type="match status" value="1"/>
</dbReference>
<dbReference type="Proteomes" id="UP000017819">
    <property type="component" value="Unassembled WGS sequence"/>
</dbReference>
<dbReference type="PANTHER" id="PTHR44379:SF5">
    <property type="entry name" value="OXIDOREDUCTASE WITH IRON-SULFUR SUBUNIT"/>
    <property type="match status" value="1"/>
</dbReference>
<dbReference type="Gene3D" id="3.10.20.30">
    <property type="match status" value="1"/>
</dbReference>
<evidence type="ECO:0000313" key="7">
    <source>
        <dbReference type="EMBL" id="ESR25700.1"/>
    </source>
</evidence>
<dbReference type="InterPro" id="IPR036884">
    <property type="entry name" value="2Fe-2S-bd_dom_sf"/>
</dbReference>
<dbReference type="FunFam" id="3.10.20.30:FF:000020">
    <property type="entry name" value="Xanthine dehydrogenase iron-sulfur subunit"/>
    <property type="match status" value="1"/>
</dbReference>
<dbReference type="GO" id="GO:0051537">
    <property type="term" value="F:2 iron, 2 sulfur cluster binding"/>
    <property type="evidence" value="ECO:0007669"/>
    <property type="project" value="UniProtKB-KW"/>
</dbReference>
<dbReference type="EC" id="1.2.99.2" evidence="7"/>
<dbReference type="InterPro" id="IPR036010">
    <property type="entry name" value="2Fe-2S_ferredoxin-like_sf"/>
</dbReference>
<sequence>MSRMHITLTVNGEERELLAEPRELLIHVLREKLGLTGPHIGCDTSHCGACTVEMNGRSVKACTVFAAQADGAEITTIEGLGSPDGLHVLQQAFREHHGLQCGFCTPGMITRAHRLLQENPDPTEEEVRFGMAGNLCRCTGYQNIVKAILAAAEEMNTVKEAAE</sequence>
<reference evidence="7 8" key="1">
    <citation type="journal article" date="2014" name="Genome Announc.">
        <title>Draft Genome Sequence of Lutibaculum baratangense Strain AMV1T, Isolated from a Mud Volcano in Andamans, India.</title>
        <authorList>
            <person name="Singh A."/>
            <person name="Sreenivas A."/>
            <person name="Sathyanarayana Reddy G."/>
            <person name="Pinnaka A.K."/>
            <person name="Shivaji S."/>
        </authorList>
    </citation>
    <scope>NUCLEOTIDE SEQUENCE [LARGE SCALE GENOMIC DNA]</scope>
    <source>
        <strain evidence="7 8">AMV1</strain>
    </source>
</reference>
<keyword evidence="5" id="KW-0411">Iron-sulfur</keyword>
<evidence type="ECO:0000256" key="5">
    <source>
        <dbReference type="ARBA" id="ARBA00023014"/>
    </source>
</evidence>
<evidence type="ECO:0000256" key="1">
    <source>
        <dbReference type="ARBA" id="ARBA00022714"/>
    </source>
</evidence>
<evidence type="ECO:0000256" key="3">
    <source>
        <dbReference type="ARBA" id="ARBA00023002"/>
    </source>
</evidence>
<evidence type="ECO:0000256" key="4">
    <source>
        <dbReference type="ARBA" id="ARBA00023004"/>
    </source>
</evidence>
<dbReference type="InterPro" id="IPR012675">
    <property type="entry name" value="Beta-grasp_dom_sf"/>
</dbReference>
<dbReference type="OrthoDB" id="9806714at2"/>
<evidence type="ECO:0000313" key="8">
    <source>
        <dbReference type="Proteomes" id="UP000017819"/>
    </source>
</evidence>
<dbReference type="PROSITE" id="PS51085">
    <property type="entry name" value="2FE2S_FER_2"/>
    <property type="match status" value="1"/>
</dbReference>
<dbReference type="InterPro" id="IPR002888">
    <property type="entry name" value="2Fe-2S-bd"/>
</dbReference>
<feature type="domain" description="2Fe-2S ferredoxin-type" evidence="6">
    <location>
        <begin position="4"/>
        <end position="80"/>
    </location>
</feature>
<evidence type="ECO:0000256" key="2">
    <source>
        <dbReference type="ARBA" id="ARBA00022723"/>
    </source>
</evidence>
<evidence type="ECO:0000259" key="6">
    <source>
        <dbReference type="PROSITE" id="PS51085"/>
    </source>
</evidence>
<dbReference type="STRING" id="631454.N177_1533"/>
<dbReference type="FunFam" id="1.10.150.120:FF:000003">
    <property type="entry name" value="Carbon monoxide dehydrogenase, small subunit"/>
    <property type="match status" value="1"/>
</dbReference>
<dbReference type="PANTHER" id="PTHR44379">
    <property type="entry name" value="OXIDOREDUCTASE WITH IRON-SULFUR SUBUNIT"/>
    <property type="match status" value="1"/>
</dbReference>
<dbReference type="Gene3D" id="1.10.150.120">
    <property type="entry name" value="[2Fe-2S]-binding domain"/>
    <property type="match status" value="1"/>
</dbReference>
<dbReference type="CDD" id="cd00207">
    <property type="entry name" value="fer2"/>
    <property type="match status" value="1"/>
</dbReference>
<keyword evidence="1" id="KW-0001">2Fe-2S</keyword>
<name>V4RRD0_9HYPH</name>
<keyword evidence="2" id="KW-0479">Metal-binding</keyword>
<dbReference type="SUPFAM" id="SSF47741">
    <property type="entry name" value="CO dehydrogenase ISP C-domain like"/>
    <property type="match status" value="1"/>
</dbReference>
<dbReference type="GO" id="GO:0046872">
    <property type="term" value="F:metal ion binding"/>
    <property type="evidence" value="ECO:0007669"/>
    <property type="project" value="UniProtKB-KW"/>
</dbReference>
<proteinExistence type="predicted"/>
<dbReference type="InterPro" id="IPR051452">
    <property type="entry name" value="Diverse_Oxidoreductases"/>
</dbReference>
<keyword evidence="3 7" id="KW-0560">Oxidoreductase</keyword>